<dbReference type="EMBL" id="QFYQ01000001">
    <property type="protein sequence ID" value="RAK56305.1"/>
    <property type="molecule type" value="Genomic_DNA"/>
</dbReference>
<proteinExistence type="predicted"/>
<evidence type="ECO:0000313" key="1">
    <source>
        <dbReference type="EMBL" id="RAK56305.1"/>
    </source>
</evidence>
<name>A0A328APM5_9CAUL</name>
<evidence type="ECO:0008006" key="3">
    <source>
        <dbReference type="Google" id="ProtNLM"/>
    </source>
</evidence>
<evidence type="ECO:0000313" key="2">
    <source>
        <dbReference type="Proteomes" id="UP000249254"/>
    </source>
</evidence>
<sequence>MRAEFQKSLETCDEAVLILEPGPGLHIVDLSEVYAQATLIERSAVAGELIFDVFPDNPADPTADGVSNLYASLRRAAETGQADAMAVQRYDVRGPDGVFVEKFWSPINTPVFDEGGHLAYIVHRVQDVTGRMRPHSLSAERPAASLAG</sequence>
<organism evidence="1 2">
    <name type="scientific">Phenylobacterium soli</name>
    <dbReference type="NCBI Taxonomy" id="2170551"/>
    <lineage>
        <taxon>Bacteria</taxon>
        <taxon>Pseudomonadati</taxon>
        <taxon>Pseudomonadota</taxon>
        <taxon>Alphaproteobacteria</taxon>
        <taxon>Caulobacterales</taxon>
        <taxon>Caulobacteraceae</taxon>
        <taxon>Phenylobacterium</taxon>
    </lineage>
</organism>
<keyword evidence="2" id="KW-1185">Reference proteome</keyword>
<gene>
    <name evidence="1" type="ORF">DJ017_10830</name>
</gene>
<accession>A0A328APM5</accession>
<dbReference type="InterPro" id="IPR035965">
    <property type="entry name" value="PAS-like_dom_sf"/>
</dbReference>
<reference evidence="2" key="1">
    <citation type="submission" date="2018-05" db="EMBL/GenBank/DDBJ databases">
        <authorList>
            <person name="Li X."/>
        </authorList>
    </citation>
    <scope>NUCLEOTIDE SEQUENCE [LARGE SCALE GENOMIC DNA]</scope>
    <source>
        <strain evidence="2">LX32</strain>
    </source>
</reference>
<protein>
    <recommendedName>
        <fullName evidence="3">PAS fold-4 domain-containing protein</fullName>
    </recommendedName>
</protein>
<dbReference type="SUPFAM" id="SSF55785">
    <property type="entry name" value="PYP-like sensor domain (PAS domain)"/>
    <property type="match status" value="1"/>
</dbReference>
<dbReference type="Proteomes" id="UP000249254">
    <property type="component" value="Unassembled WGS sequence"/>
</dbReference>
<dbReference type="Gene3D" id="3.30.450.20">
    <property type="entry name" value="PAS domain"/>
    <property type="match status" value="1"/>
</dbReference>
<comment type="caution">
    <text evidence="1">The sequence shown here is derived from an EMBL/GenBank/DDBJ whole genome shotgun (WGS) entry which is preliminary data.</text>
</comment>
<dbReference type="AlphaFoldDB" id="A0A328APM5"/>
<dbReference type="OrthoDB" id="7466251at2"/>